<proteinExistence type="predicted"/>
<dbReference type="KEGG" id="spar:SPRG_14729"/>
<dbReference type="InterPro" id="IPR032675">
    <property type="entry name" value="LRR_dom_sf"/>
</dbReference>
<dbReference type="Proteomes" id="UP000030745">
    <property type="component" value="Unassembled WGS sequence"/>
</dbReference>
<sequence length="500" mass="55887">MAVVQSNVLVDIIHCLDSTRDVLSLLQALPPASLDAPLAALWTLLVTPDALDAKHWPQVCVEEIDRRYTSIVLAALPLFRSIRIKSIVSLNATLLDAPIEYGTWSRPATADFAAKWGHKIESIEVMPCEEGRGMDEMRRILRRCTGLRRIDCIVDESNATFLNAAVQAVPHVQRIVFLSTCLFRSEHWRPVLSTWLASGHATHLHLDIFTCDDDVEMGHDIAATTSLTSLKLNDSPGVVQGLVDAKVPLPNITELRLQSARSDILRNFVTHRIHHPRLRVLELASNYDASCTFVLLLLPQLSALEELTFHQCKLRDVPALQKTPTPRLRLLHLASCDMDDNVLVRLLDWASRSPSLETVELALCDLPWHEPELGRFVRSLQKCIAVGASSITIHAFSLRCVKTIAEVLRNLHPTTPFVLKIDVMQSECCEPLLEALATCTGVSIEWSFLGGLAHRGFVMMHKLAESLELHIERHAQDMVLIYSPVFPRETTTSTSPPHIF</sequence>
<gene>
    <name evidence="1" type="ORF">SPRG_14729</name>
</gene>
<dbReference type="Gene3D" id="3.80.10.10">
    <property type="entry name" value="Ribonuclease Inhibitor"/>
    <property type="match status" value="1"/>
</dbReference>
<name>A0A067C000_SAPPC</name>
<keyword evidence="2" id="KW-1185">Reference proteome</keyword>
<evidence type="ECO:0000313" key="1">
    <source>
        <dbReference type="EMBL" id="KDO19886.1"/>
    </source>
</evidence>
<dbReference type="AlphaFoldDB" id="A0A067C000"/>
<dbReference type="VEuPathDB" id="FungiDB:SPRG_14729"/>
<organism evidence="1 2">
    <name type="scientific">Saprolegnia parasitica (strain CBS 223.65)</name>
    <dbReference type="NCBI Taxonomy" id="695850"/>
    <lineage>
        <taxon>Eukaryota</taxon>
        <taxon>Sar</taxon>
        <taxon>Stramenopiles</taxon>
        <taxon>Oomycota</taxon>
        <taxon>Saprolegniomycetes</taxon>
        <taxon>Saprolegniales</taxon>
        <taxon>Saprolegniaceae</taxon>
        <taxon>Saprolegnia</taxon>
    </lineage>
</organism>
<protein>
    <recommendedName>
        <fullName evidence="3">F-box domain-containing protein</fullName>
    </recommendedName>
</protein>
<evidence type="ECO:0008006" key="3">
    <source>
        <dbReference type="Google" id="ProtNLM"/>
    </source>
</evidence>
<dbReference type="SUPFAM" id="SSF52047">
    <property type="entry name" value="RNI-like"/>
    <property type="match status" value="1"/>
</dbReference>
<reference evidence="1 2" key="1">
    <citation type="journal article" date="2013" name="PLoS Genet.">
        <title>Distinctive expansion of potential virulence genes in the genome of the oomycete fish pathogen Saprolegnia parasitica.</title>
        <authorList>
            <person name="Jiang R.H."/>
            <person name="de Bruijn I."/>
            <person name="Haas B.J."/>
            <person name="Belmonte R."/>
            <person name="Lobach L."/>
            <person name="Christie J."/>
            <person name="van den Ackerveken G."/>
            <person name="Bottin A."/>
            <person name="Bulone V."/>
            <person name="Diaz-Moreno S.M."/>
            <person name="Dumas B."/>
            <person name="Fan L."/>
            <person name="Gaulin E."/>
            <person name="Govers F."/>
            <person name="Grenville-Briggs L.J."/>
            <person name="Horner N.R."/>
            <person name="Levin J.Z."/>
            <person name="Mammella M."/>
            <person name="Meijer H.J."/>
            <person name="Morris P."/>
            <person name="Nusbaum C."/>
            <person name="Oome S."/>
            <person name="Phillips A.J."/>
            <person name="van Rooyen D."/>
            <person name="Rzeszutek E."/>
            <person name="Saraiva M."/>
            <person name="Secombes C.J."/>
            <person name="Seidl M.F."/>
            <person name="Snel B."/>
            <person name="Stassen J.H."/>
            <person name="Sykes S."/>
            <person name="Tripathy S."/>
            <person name="van den Berg H."/>
            <person name="Vega-Arreguin J.C."/>
            <person name="Wawra S."/>
            <person name="Young S.K."/>
            <person name="Zeng Q."/>
            <person name="Dieguez-Uribeondo J."/>
            <person name="Russ C."/>
            <person name="Tyler B.M."/>
            <person name="van West P."/>
        </authorList>
    </citation>
    <scope>NUCLEOTIDE SEQUENCE [LARGE SCALE GENOMIC DNA]</scope>
    <source>
        <strain evidence="1 2">CBS 223.65</strain>
    </source>
</reference>
<accession>A0A067C000</accession>
<evidence type="ECO:0000313" key="2">
    <source>
        <dbReference type="Proteomes" id="UP000030745"/>
    </source>
</evidence>
<dbReference type="GeneID" id="24136518"/>
<dbReference type="RefSeq" id="XP_012209388.1">
    <property type="nucleotide sequence ID" value="XM_012353998.1"/>
</dbReference>
<dbReference type="OMA" id="VEAWANE"/>
<dbReference type="EMBL" id="KK583330">
    <property type="protein sequence ID" value="KDO19886.1"/>
    <property type="molecule type" value="Genomic_DNA"/>
</dbReference>